<evidence type="ECO:0008006" key="4">
    <source>
        <dbReference type="Google" id="ProtNLM"/>
    </source>
</evidence>
<evidence type="ECO:0000313" key="3">
    <source>
        <dbReference type="Proteomes" id="UP001501442"/>
    </source>
</evidence>
<name>A0ABP8UJL2_9ACTN</name>
<keyword evidence="3" id="KW-1185">Reference proteome</keyword>
<evidence type="ECO:0000313" key="2">
    <source>
        <dbReference type="EMBL" id="GAA4631573.1"/>
    </source>
</evidence>
<dbReference type="Gene3D" id="3.40.50.720">
    <property type="entry name" value="NAD(P)-binding Rossmann-like Domain"/>
    <property type="match status" value="1"/>
</dbReference>
<sequence length="93" mass="9850">MDGASPGFVRTALGRDATGAFALMLRLTRPFQADPEKGARTSIHLASSPDVADVTGGYFENGRPARPGALAQDRAAAERLWTLSARLVGLERP</sequence>
<dbReference type="PANTHER" id="PTHR43157:SF31">
    <property type="entry name" value="PHOSPHATIDYLINOSITOL-GLYCAN BIOSYNTHESIS CLASS F PROTEIN"/>
    <property type="match status" value="1"/>
</dbReference>
<keyword evidence="1" id="KW-0560">Oxidoreductase</keyword>
<comment type="caution">
    <text evidence="2">The sequence shown here is derived from an EMBL/GenBank/DDBJ whole genome shotgun (WGS) entry which is preliminary data.</text>
</comment>
<accession>A0ABP8UJL2</accession>
<evidence type="ECO:0000256" key="1">
    <source>
        <dbReference type="ARBA" id="ARBA00023002"/>
    </source>
</evidence>
<proteinExistence type="predicted"/>
<gene>
    <name evidence="2" type="ORF">GCM10023196_061530</name>
</gene>
<organism evidence="2 3">
    <name type="scientific">Actinoallomurus vinaceus</name>
    <dbReference type="NCBI Taxonomy" id="1080074"/>
    <lineage>
        <taxon>Bacteria</taxon>
        <taxon>Bacillati</taxon>
        <taxon>Actinomycetota</taxon>
        <taxon>Actinomycetes</taxon>
        <taxon>Streptosporangiales</taxon>
        <taxon>Thermomonosporaceae</taxon>
        <taxon>Actinoallomurus</taxon>
    </lineage>
</organism>
<dbReference type="EMBL" id="BAABHK010000009">
    <property type="protein sequence ID" value="GAA4631573.1"/>
    <property type="molecule type" value="Genomic_DNA"/>
</dbReference>
<dbReference type="Proteomes" id="UP001501442">
    <property type="component" value="Unassembled WGS sequence"/>
</dbReference>
<protein>
    <recommendedName>
        <fullName evidence="4">Short-chain dehydrogenase</fullName>
    </recommendedName>
</protein>
<reference evidence="3" key="1">
    <citation type="journal article" date="2019" name="Int. J. Syst. Evol. Microbiol.">
        <title>The Global Catalogue of Microorganisms (GCM) 10K type strain sequencing project: providing services to taxonomists for standard genome sequencing and annotation.</title>
        <authorList>
            <consortium name="The Broad Institute Genomics Platform"/>
            <consortium name="The Broad Institute Genome Sequencing Center for Infectious Disease"/>
            <person name="Wu L."/>
            <person name="Ma J."/>
        </authorList>
    </citation>
    <scope>NUCLEOTIDE SEQUENCE [LARGE SCALE GENOMIC DNA]</scope>
    <source>
        <strain evidence="3">JCM 17939</strain>
    </source>
</reference>
<dbReference type="PANTHER" id="PTHR43157">
    <property type="entry name" value="PHOSPHATIDYLINOSITOL-GLYCAN BIOSYNTHESIS CLASS F PROTEIN-RELATED"/>
    <property type="match status" value="1"/>
</dbReference>